<dbReference type="Gene3D" id="2.40.128.110">
    <property type="entry name" value="Lipid/polyisoprenoid-binding, YceI-like"/>
    <property type="match status" value="1"/>
</dbReference>
<dbReference type="RefSeq" id="WP_241711790.1">
    <property type="nucleotide sequence ID" value="NZ_JALBUF010000001.1"/>
</dbReference>
<sequence>MSKSHWVLDQTHSSIAFSVRHMMISNVRGTFENFSASVDADPADLKNAEITATIEAKSIDTHNADRDNHLRSDDFFQTDKFPEITFKSTELNDHGKGKYTLQGTLTVCGVSNLVTLDCEVVGPANDPWGNERIGVTATGDLNRKDFGLNYHAVLETGGVLVGESVKLSIDMEFIKQA</sequence>
<dbReference type="PANTHER" id="PTHR34406:SF1">
    <property type="entry name" value="PROTEIN YCEI"/>
    <property type="match status" value="1"/>
</dbReference>
<evidence type="ECO:0000313" key="3">
    <source>
        <dbReference type="EMBL" id="MCI0182175.1"/>
    </source>
</evidence>
<proteinExistence type="inferred from homology"/>
<dbReference type="SMART" id="SM00867">
    <property type="entry name" value="YceI"/>
    <property type="match status" value="1"/>
</dbReference>
<evidence type="ECO:0000313" key="4">
    <source>
        <dbReference type="Proteomes" id="UP001139263"/>
    </source>
</evidence>
<dbReference type="AlphaFoldDB" id="A0A9X1V6K9"/>
<name>A0A9X1V6K9_9BACL</name>
<dbReference type="InterPro" id="IPR007372">
    <property type="entry name" value="Lipid/polyisoprenoid-bd_YceI"/>
</dbReference>
<dbReference type="InterPro" id="IPR036761">
    <property type="entry name" value="TTHA0802/YceI-like_sf"/>
</dbReference>
<evidence type="ECO:0000259" key="2">
    <source>
        <dbReference type="SMART" id="SM00867"/>
    </source>
</evidence>
<dbReference type="Proteomes" id="UP001139263">
    <property type="component" value="Unassembled WGS sequence"/>
</dbReference>
<comment type="similarity">
    <text evidence="1">Belongs to the UPF0312 family.</text>
</comment>
<feature type="domain" description="Lipid/polyisoprenoid-binding YceI-like" evidence="2">
    <location>
        <begin position="5"/>
        <end position="174"/>
    </location>
</feature>
<evidence type="ECO:0000256" key="1">
    <source>
        <dbReference type="ARBA" id="ARBA00008812"/>
    </source>
</evidence>
<dbReference type="PANTHER" id="PTHR34406">
    <property type="entry name" value="PROTEIN YCEI"/>
    <property type="match status" value="1"/>
</dbReference>
<dbReference type="Pfam" id="PF04264">
    <property type="entry name" value="YceI"/>
    <property type="match status" value="1"/>
</dbReference>
<keyword evidence="4" id="KW-1185">Reference proteome</keyword>
<organism evidence="3 4">
    <name type="scientific">Sulfoacidibacillus ferrooxidans</name>
    <dbReference type="NCBI Taxonomy" id="2005001"/>
    <lineage>
        <taxon>Bacteria</taxon>
        <taxon>Bacillati</taxon>
        <taxon>Bacillota</taxon>
        <taxon>Bacilli</taxon>
        <taxon>Bacillales</taxon>
        <taxon>Alicyclobacillaceae</taxon>
        <taxon>Sulfoacidibacillus</taxon>
    </lineage>
</organism>
<dbReference type="EMBL" id="JALBUF010000001">
    <property type="protein sequence ID" value="MCI0182175.1"/>
    <property type="molecule type" value="Genomic_DNA"/>
</dbReference>
<reference evidence="3" key="1">
    <citation type="submission" date="2022-03" db="EMBL/GenBank/DDBJ databases">
        <title>Draft Genome Sequence of Firmicute Strain S0AB, a Heterotrophic Iron/Sulfur-Oxidizing Extreme Acidophile.</title>
        <authorList>
            <person name="Vergara E."/>
            <person name="Pakostova E."/>
            <person name="Johnson D.B."/>
            <person name="Holmes D.S."/>
        </authorList>
    </citation>
    <scope>NUCLEOTIDE SEQUENCE</scope>
    <source>
        <strain evidence="3">S0AB</strain>
    </source>
</reference>
<gene>
    <name evidence="3" type="ORF">MM817_00431</name>
</gene>
<protein>
    <recommendedName>
        <fullName evidence="2">Lipid/polyisoprenoid-binding YceI-like domain-containing protein</fullName>
    </recommendedName>
</protein>
<comment type="caution">
    <text evidence="3">The sequence shown here is derived from an EMBL/GenBank/DDBJ whole genome shotgun (WGS) entry which is preliminary data.</text>
</comment>
<dbReference type="SUPFAM" id="SSF101874">
    <property type="entry name" value="YceI-like"/>
    <property type="match status" value="1"/>
</dbReference>
<accession>A0A9X1V6K9</accession>